<reference evidence="2 3" key="1">
    <citation type="submission" date="2023-11" db="EMBL/GenBank/DDBJ databases">
        <title>Complete genome of Pseudomonas benzenivorans BA3361.</title>
        <authorList>
            <person name="Shin S.Y."/>
            <person name="Song J."/>
            <person name="Kang H."/>
        </authorList>
    </citation>
    <scope>NUCLEOTIDE SEQUENCE [LARGE SCALE GENOMIC DNA]</scope>
    <source>
        <strain evidence="2 3">HNIBRBA3361</strain>
    </source>
</reference>
<dbReference type="SUPFAM" id="SSF109854">
    <property type="entry name" value="DinB/YfiT-like putative metalloenzymes"/>
    <property type="match status" value="1"/>
</dbReference>
<dbReference type="InterPro" id="IPR024775">
    <property type="entry name" value="DinB-like"/>
</dbReference>
<evidence type="ECO:0000259" key="1">
    <source>
        <dbReference type="Pfam" id="PF12867"/>
    </source>
</evidence>
<sequence length="167" mass="19050">MTSATVLALSAFPEQLERFFLAVPEPHQHWAPASWEGIPSESFTAIEQICHVRDIEVEGYHARFRRMLEEDTPYLESIDGYALARQRRYSEAAPEVVFEDIRAARCKTLERLQGLSDLQWARTGYLEGYGRLTVIGLVHYLCSHDQQHLAGLQWLLGRMQSGATAPF</sequence>
<dbReference type="Gene3D" id="1.20.120.450">
    <property type="entry name" value="dinb family like domain"/>
    <property type="match status" value="1"/>
</dbReference>
<dbReference type="RefSeq" id="WP_318645410.1">
    <property type="nucleotide sequence ID" value="NZ_CP137892.1"/>
</dbReference>
<organism evidence="2 3">
    <name type="scientific">Pseudomonas benzenivorans</name>
    <dbReference type="NCBI Taxonomy" id="556533"/>
    <lineage>
        <taxon>Bacteria</taxon>
        <taxon>Pseudomonadati</taxon>
        <taxon>Pseudomonadota</taxon>
        <taxon>Gammaproteobacteria</taxon>
        <taxon>Pseudomonadales</taxon>
        <taxon>Pseudomonadaceae</taxon>
        <taxon>Pseudomonas</taxon>
    </lineage>
</organism>
<gene>
    <name evidence="2" type="ORF">SBP02_05600</name>
</gene>
<dbReference type="Proteomes" id="UP001305928">
    <property type="component" value="Chromosome"/>
</dbReference>
<dbReference type="Pfam" id="PF12867">
    <property type="entry name" value="DinB_2"/>
    <property type="match status" value="1"/>
</dbReference>
<evidence type="ECO:0000313" key="2">
    <source>
        <dbReference type="EMBL" id="WPC06229.1"/>
    </source>
</evidence>
<proteinExistence type="predicted"/>
<name>A0ABZ0PZE7_9PSED</name>
<feature type="domain" description="DinB-like" evidence="1">
    <location>
        <begin position="13"/>
        <end position="150"/>
    </location>
</feature>
<dbReference type="InterPro" id="IPR034660">
    <property type="entry name" value="DinB/YfiT-like"/>
</dbReference>
<keyword evidence="3" id="KW-1185">Reference proteome</keyword>
<protein>
    <submittedName>
        <fullName evidence="2">DinB family protein</fullName>
    </submittedName>
</protein>
<accession>A0ABZ0PZE7</accession>
<dbReference type="EMBL" id="CP137892">
    <property type="protein sequence ID" value="WPC06229.1"/>
    <property type="molecule type" value="Genomic_DNA"/>
</dbReference>
<evidence type="ECO:0000313" key="3">
    <source>
        <dbReference type="Proteomes" id="UP001305928"/>
    </source>
</evidence>